<evidence type="ECO:0008006" key="4">
    <source>
        <dbReference type="Google" id="ProtNLM"/>
    </source>
</evidence>
<accession>A0ABW9LH74</accession>
<gene>
    <name evidence="2" type="ORF">ACK4CT_29525</name>
</gene>
<reference evidence="2 3" key="1">
    <citation type="submission" date="2024-12" db="EMBL/GenBank/DDBJ databases">
        <title>The coexistence of Mycolicibacterium septicum and Mycolicibacterium nivoides in clinical samples.</title>
        <authorList>
            <person name="Wang C."/>
            <person name="Feng Y."/>
            <person name="Zong Z."/>
        </authorList>
    </citation>
    <scope>NUCLEOTIDE SEQUENCE [LARGE SCALE GENOMIC DNA]</scope>
    <source>
        <strain evidence="2 3">120309</strain>
    </source>
</reference>
<evidence type="ECO:0000256" key="1">
    <source>
        <dbReference type="SAM" id="Phobius"/>
    </source>
</evidence>
<evidence type="ECO:0000313" key="2">
    <source>
        <dbReference type="EMBL" id="MFN6547343.1"/>
    </source>
</evidence>
<feature type="transmembrane region" description="Helical" evidence="1">
    <location>
        <begin position="148"/>
        <end position="169"/>
    </location>
</feature>
<evidence type="ECO:0000313" key="3">
    <source>
        <dbReference type="Proteomes" id="UP001635816"/>
    </source>
</evidence>
<feature type="transmembrane region" description="Helical" evidence="1">
    <location>
        <begin position="218"/>
        <end position="240"/>
    </location>
</feature>
<keyword evidence="1" id="KW-1133">Transmembrane helix</keyword>
<keyword evidence="1" id="KW-0812">Transmembrane</keyword>
<sequence>MAERLRQDRPGQAPSRPGFSALQKALFGVLAFFFAIHPVFWYLESHVGVSHAVASTAMVLVVIGCFAAALILPWIPFADQRTRTRAERLGATVIVWVFIALIPRFIWELPWLLFFDQIRQGVESGSLWTYMWSPILLGGDARYLNGDPLIVCMEWIALFVGFFEAYALFQFFRNGKKFTSIQLSLIMAGMIVEVTLPAVYFGVEIANNLASMSSPMEMWVKFVLINVLWCTMPLVTYFWGVHRLTRGNLRVRF</sequence>
<keyword evidence="1" id="KW-0472">Membrane</keyword>
<dbReference type="Proteomes" id="UP001635816">
    <property type="component" value="Unassembled WGS sequence"/>
</dbReference>
<feature type="transmembrane region" description="Helical" evidence="1">
    <location>
        <begin position="181"/>
        <end position="203"/>
    </location>
</feature>
<comment type="caution">
    <text evidence="2">The sequence shown here is derived from an EMBL/GenBank/DDBJ whole genome shotgun (WGS) entry which is preliminary data.</text>
</comment>
<organism evidence="2 3">
    <name type="scientific">Mycolicibacterium nivoides</name>
    <dbReference type="NCBI Taxonomy" id="2487344"/>
    <lineage>
        <taxon>Bacteria</taxon>
        <taxon>Bacillati</taxon>
        <taxon>Actinomycetota</taxon>
        <taxon>Actinomycetes</taxon>
        <taxon>Mycobacteriales</taxon>
        <taxon>Mycobacteriaceae</taxon>
        <taxon>Mycolicibacterium</taxon>
    </lineage>
</organism>
<keyword evidence="3" id="KW-1185">Reference proteome</keyword>
<protein>
    <recommendedName>
        <fullName evidence="4">Emopamil binding protein</fullName>
    </recommendedName>
</protein>
<proteinExistence type="predicted"/>
<name>A0ABW9LH74_9MYCO</name>
<feature type="transmembrane region" description="Helical" evidence="1">
    <location>
        <begin position="49"/>
        <end position="77"/>
    </location>
</feature>
<feature type="transmembrane region" description="Helical" evidence="1">
    <location>
        <begin position="89"/>
        <end position="107"/>
    </location>
</feature>
<dbReference type="EMBL" id="JBKBDD010000014">
    <property type="protein sequence ID" value="MFN6547343.1"/>
    <property type="molecule type" value="Genomic_DNA"/>
</dbReference>
<feature type="transmembrane region" description="Helical" evidence="1">
    <location>
        <begin position="21"/>
        <end position="43"/>
    </location>
</feature>
<dbReference type="RefSeq" id="WP_409545173.1">
    <property type="nucleotide sequence ID" value="NZ_JBKBDD010000014.1"/>
</dbReference>